<organism evidence="7 8">
    <name type="scientific">Acidiphilium rubrum</name>
    <dbReference type="NCBI Taxonomy" id="526"/>
    <lineage>
        <taxon>Bacteria</taxon>
        <taxon>Pseudomonadati</taxon>
        <taxon>Pseudomonadota</taxon>
        <taxon>Alphaproteobacteria</taxon>
        <taxon>Acetobacterales</taxon>
        <taxon>Acidocellaceae</taxon>
        <taxon>Acidiphilium</taxon>
    </lineage>
</organism>
<evidence type="ECO:0000259" key="6">
    <source>
        <dbReference type="Pfam" id="PF01850"/>
    </source>
</evidence>
<keyword evidence="1 5" id="KW-1277">Toxin-antitoxin system</keyword>
<evidence type="ECO:0000256" key="4">
    <source>
        <dbReference type="ARBA" id="ARBA00022801"/>
    </source>
</evidence>
<dbReference type="InterPro" id="IPR002716">
    <property type="entry name" value="PIN_dom"/>
</dbReference>
<feature type="binding site" evidence="5">
    <location>
        <position position="95"/>
    </location>
    <ligand>
        <name>Mg(2+)</name>
        <dbReference type="ChEBI" id="CHEBI:18420"/>
    </ligand>
</feature>
<dbReference type="AlphaFoldDB" id="A0A8G2CI56"/>
<dbReference type="SUPFAM" id="SSF88723">
    <property type="entry name" value="PIN domain-like"/>
    <property type="match status" value="1"/>
</dbReference>
<comment type="cofactor">
    <cofactor evidence="5">
        <name>Mg(2+)</name>
        <dbReference type="ChEBI" id="CHEBI:18420"/>
    </cofactor>
</comment>
<name>A0A8G2CI56_ACIRU</name>
<keyword evidence="2 5" id="KW-0540">Nuclease</keyword>
<accession>A0A8G2CI56</accession>
<dbReference type="CDD" id="cd18683">
    <property type="entry name" value="PIN_VapC-like"/>
    <property type="match status" value="1"/>
</dbReference>
<dbReference type="RefSeq" id="WP_029313435.1">
    <property type="nucleotide sequence ID" value="NZ_DAOMCH010000133.1"/>
</dbReference>
<dbReference type="InterPro" id="IPR029060">
    <property type="entry name" value="PIN-like_dom_sf"/>
</dbReference>
<feature type="binding site" evidence="5">
    <location>
        <position position="6"/>
    </location>
    <ligand>
        <name>Mg(2+)</name>
        <dbReference type="ChEBI" id="CHEBI:18420"/>
    </ligand>
</feature>
<dbReference type="GO" id="GO:0004540">
    <property type="term" value="F:RNA nuclease activity"/>
    <property type="evidence" value="ECO:0007669"/>
    <property type="project" value="InterPro"/>
</dbReference>
<comment type="similarity">
    <text evidence="5">Belongs to the PINc/VapC protein family.</text>
</comment>
<evidence type="ECO:0000256" key="1">
    <source>
        <dbReference type="ARBA" id="ARBA00022649"/>
    </source>
</evidence>
<dbReference type="Gene3D" id="3.40.50.1010">
    <property type="entry name" value="5'-nuclease"/>
    <property type="match status" value="1"/>
</dbReference>
<dbReference type="Pfam" id="PF01850">
    <property type="entry name" value="PIN"/>
    <property type="match status" value="1"/>
</dbReference>
<evidence type="ECO:0000256" key="3">
    <source>
        <dbReference type="ARBA" id="ARBA00022723"/>
    </source>
</evidence>
<keyword evidence="3 5" id="KW-0479">Metal-binding</keyword>
<dbReference type="PANTHER" id="PTHR39664:SF2">
    <property type="entry name" value="NUCLEIC ACID-BINDING PROTEIN, CONTAINING PIN DOMAIN-RELATED"/>
    <property type="match status" value="1"/>
</dbReference>
<keyword evidence="5" id="KW-0800">Toxin</keyword>
<dbReference type="GO" id="GO:0016787">
    <property type="term" value="F:hydrolase activity"/>
    <property type="evidence" value="ECO:0007669"/>
    <property type="project" value="UniProtKB-KW"/>
</dbReference>
<dbReference type="Proteomes" id="UP000186308">
    <property type="component" value="Unassembled WGS sequence"/>
</dbReference>
<dbReference type="GO" id="GO:0090729">
    <property type="term" value="F:toxin activity"/>
    <property type="evidence" value="ECO:0007669"/>
    <property type="project" value="UniProtKB-KW"/>
</dbReference>
<dbReference type="OrthoDB" id="6637310at2"/>
<protein>
    <recommendedName>
        <fullName evidence="5">Ribonuclease VapC</fullName>
        <shortName evidence="5">RNase VapC</shortName>
        <ecNumber evidence="5">3.1.-.-</ecNumber>
    </recommendedName>
    <alternativeName>
        <fullName evidence="5">Toxin VapC</fullName>
    </alternativeName>
</protein>
<dbReference type="HAMAP" id="MF_00265">
    <property type="entry name" value="VapC_Nob1"/>
    <property type="match status" value="1"/>
</dbReference>
<keyword evidence="4 5" id="KW-0378">Hydrolase</keyword>
<evidence type="ECO:0000313" key="8">
    <source>
        <dbReference type="Proteomes" id="UP000186308"/>
    </source>
</evidence>
<gene>
    <name evidence="5" type="primary">vapC</name>
    <name evidence="7" type="ORF">SAMN05421828_102161</name>
</gene>
<keyword evidence="8" id="KW-1185">Reference proteome</keyword>
<keyword evidence="5" id="KW-0460">Magnesium</keyword>
<feature type="domain" description="PIN" evidence="6">
    <location>
        <begin position="5"/>
        <end position="119"/>
    </location>
</feature>
<evidence type="ECO:0000256" key="5">
    <source>
        <dbReference type="HAMAP-Rule" id="MF_00265"/>
    </source>
</evidence>
<reference evidence="7 8" key="1">
    <citation type="submission" date="2017-01" db="EMBL/GenBank/DDBJ databases">
        <authorList>
            <person name="Varghese N."/>
            <person name="Submissions S."/>
        </authorList>
    </citation>
    <scope>NUCLEOTIDE SEQUENCE [LARGE SCALE GENOMIC DNA]</scope>
    <source>
        <strain evidence="7 8">ATCC 35905</strain>
    </source>
</reference>
<comment type="caution">
    <text evidence="7">The sequence shown here is derived from an EMBL/GenBank/DDBJ whole genome shotgun (WGS) entry which is preliminary data.</text>
</comment>
<dbReference type="GO" id="GO:0000287">
    <property type="term" value="F:magnesium ion binding"/>
    <property type="evidence" value="ECO:0007669"/>
    <property type="project" value="UniProtKB-UniRule"/>
</dbReference>
<dbReference type="PANTHER" id="PTHR39664">
    <property type="match status" value="1"/>
</dbReference>
<sequence length="127" mass="14224">MRLALDTNVLVRYLTWDDPHQSPRAAKLIESADTIILSTIVLCETVWVLRRAYKFQPAAIIPILRDLTTMPTIELDRPLIEAGIECLATGSDFADGVILAEAERAKADHLVTFDETLAKHTNKIRLL</sequence>
<dbReference type="InterPro" id="IPR022907">
    <property type="entry name" value="VapC_family"/>
</dbReference>
<dbReference type="EMBL" id="FTNE01000002">
    <property type="protein sequence ID" value="SIQ19389.1"/>
    <property type="molecule type" value="Genomic_DNA"/>
</dbReference>
<evidence type="ECO:0000313" key="7">
    <source>
        <dbReference type="EMBL" id="SIQ19389.1"/>
    </source>
</evidence>
<evidence type="ECO:0000256" key="2">
    <source>
        <dbReference type="ARBA" id="ARBA00022722"/>
    </source>
</evidence>
<dbReference type="EC" id="3.1.-.-" evidence="5"/>
<comment type="function">
    <text evidence="5">Toxic component of a toxin-antitoxin (TA) system. An RNase.</text>
</comment>
<proteinExistence type="inferred from homology"/>